<sequence>MMWQNYYYGTKLAFVSNVNNYLGNPDEIQGQHGNTGPVIRGDNPPAPTHQRTRHDVPATNVPRATPFLPSRRALLQEERPRGMLPSVGPAAAAGAASVGHNGAAGQEWRADVGLCGVLTSGSAPYGGGPGVAAAAATSVPFFRRPVAEFNAGGIAYGSPLPPPPPRRRPLSSPPVVGATTHDHMGNARPAGGALGEAAGSSAAKALEAGFHNSGASGNGSARTRAVDASTGGVAGTSAAHALATGGVTGEPVGTSAAHARNASGATGRAAVGSAAHVCRPGGASGDPAGTSAAHARVSGGATGGAAGSTAAHARAAGGSTGAAGARAASASGDAGGSLSDDEMLDRALSLVPRPPRLHAARTRTDARVSRVPRRPRAGTPQGTPSPSPTRRRRQSPSTSRGAGAIDSAQAATDGTTPADLLSTSSLGFASIRREITALKRELAMTNTQQRSAMNKMDSMAVMVENVVALVSNNRDILLEMRDKVAAAPSLPPSQGSAGTPPAPDLEPNGDAQDAAWIVELRPVLVQWLQNNFANARCASEVWPTSATINEYLQNKITDIMGVNPIRAASMLQGKWRLPVRVKKNARTESPNETVRTVAAKRKTPTYRFLHRGVSHFFQRIGIMAVGTFSSRMHSEEDLGTLRRVRGTRTKFEVVFSATEARDMLANDTFIVDAGCRAALMQAPHTVFDRMRMRNFSEPGLSRAGPRNVVCRLAHIALVSLKVRQHLQMRAAPVDEDGNAVLPADLNVGHRDEWTKEMGTLSVLLAVQGDQAVNGLRLTDGEWPGRAMADLAPPPPVLGYSVSDDGRDREDGDVDAGENREDGDESNDQDGDADGAGGDDGAPDAWMAGINEELHPGDGEEPPEGVEGEEEPDARGHADDDEHSEAYRAARAEERREFERAHAERRRRAFARTAEMVRLRAALHAAQRAIENDGAGGEGGGV</sequence>
<dbReference type="Proteomes" id="UP000218209">
    <property type="component" value="Unassembled WGS sequence"/>
</dbReference>
<dbReference type="AlphaFoldDB" id="A0A1X6P8Z5"/>
<accession>A0A1X6P8Z5</accession>
<organism evidence="2 3">
    <name type="scientific">Porphyra umbilicalis</name>
    <name type="common">Purple laver</name>
    <name type="synonym">Red alga</name>
    <dbReference type="NCBI Taxonomy" id="2786"/>
    <lineage>
        <taxon>Eukaryota</taxon>
        <taxon>Rhodophyta</taxon>
        <taxon>Bangiophyceae</taxon>
        <taxon>Bangiales</taxon>
        <taxon>Bangiaceae</taxon>
        <taxon>Porphyra</taxon>
    </lineage>
</organism>
<feature type="region of interest" description="Disordered" evidence="1">
    <location>
        <begin position="41"/>
        <end position="65"/>
    </location>
</feature>
<feature type="region of interest" description="Disordered" evidence="1">
    <location>
        <begin position="350"/>
        <end position="421"/>
    </location>
</feature>
<reference evidence="2 3" key="1">
    <citation type="submission" date="2017-03" db="EMBL/GenBank/DDBJ databases">
        <title>WGS assembly of Porphyra umbilicalis.</title>
        <authorList>
            <person name="Brawley S.H."/>
            <person name="Blouin N.A."/>
            <person name="Ficko-Blean E."/>
            <person name="Wheeler G.L."/>
            <person name="Lohr M."/>
            <person name="Goodson H.V."/>
            <person name="Jenkins J.W."/>
            <person name="Blaby-Haas C.E."/>
            <person name="Helliwell K.E."/>
            <person name="Chan C."/>
            <person name="Marriage T."/>
            <person name="Bhattacharya D."/>
            <person name="Klein A.S."/>
            <person name="Badis Y."/>
            <person name="Brodie J."/>
            <person name="Cao Y."/>
            <person name="Collen J."/>
            <person name="Dittami S.M."/>
            <person name="Gachon C.M."/>
            <person name="Green B.R."/>
            <person name="Karpowicz S."/>
            <person name="Kim J.W."/>
            <person name="Kudahl U."/>
            <person name="Lin S."/>
            <person name="Michel G."/>
            <person name="Mittag M."/>
            <person name="Olson B.J."/>
            <person name="Pangilinan J."/>
            <person name="Peng Y."/>
            <person name="Qiu H."/>
            <person name="Shu S."/>
            <person name="Singer J.T."/>
            <person name="Smith A.G."/>
            <person name="Sprecher B.N."/>
            <person name="Wagner V."/>
            <person name="Wang W."/>
            <person name="Wang Z.-Y."/>
            <person name="Yan J."/>
            <person name="Yarish C."/>
            <person name="Zoeuner-Riek S."/>
            <person name="Zhuang Y."/>
            <person name="Zou Y."/>
            <person name="Lindquist E.A."/>
            <person name="Grimwood J."/>
            <person name="Barry K."/>
            <person name="Rokhsar D.S."/>
            <person name="Schmutz J."/>
            <person name="Stiller J.W."/>
            <person name="Grossman A.R."/>
            <person name="Prochnik S.E."/>
        </authorList>
    </citation>
    <scope>NUCLEOTIDE SEQUENCE [LARGE SCALE GENOMIC DNA]</scope>
    <source>
        <strain evidence="2">4086291</strain>
    </source>
</reference>
<protein>
    <submittedName>
        <fullName evidence="2">Uncharacterized protein</fullName>
    </submittedName>
</protein>
<feature type="region of interest" description="Disordered" evidence="1">
    <location>
        <begin position="157"/>
        <end position="198"/>
    </location>
</feature>
<feature type="region of interest" description="Disordered" evidence="1">
    <location>
        <begin position="282"/>
        <end position="307"/>
    </location>
</feature>
<evidence type="ECO:0000313" key="3">
    <source>
        <dbReference type="Proteomes" id="UP000218209"/>
    </source>
</evidence>
<feature type="compositionally biased region" description="Acidic residues" evidence="1">
    <location>
        <begin position="810"/>
        <end position="832"/>
    </location>
</feature>
<feature type="compositionally biased region" description="Polar residues" evidence="1">
    <location>
        <begin position="409"/>
        <end position="421"/>
    </location>
</feature>
<feature type="region of interest" description="Disordered" evidence="1">
    <location>
        <begin position="784"/>
        <end position="892"/>
    </location>
</feature>
<evidence type="ECO:0000313" key="2">
    <source>
        <dbReference type="EMBL" id="OSX77372.1"/>
    </source>
</evidence>
<gene>
    <name evidence="2" type="ORF">BU14_0151s0014</name>
</gene>
<proteinExistence type="predicted"/>
<dbReference type="EMBL" id="KV918840">
    <property type="protein sequence ID" value="OSX77372.1"/>
    <property type="molecule type" value="Genomic_DNA"/>
</dbReference>
<evidence type="ECO:0000256" key="1">
    <source>
        <dbReference type="SAM" id="MobiDB-lite"/>
    </source>
</evidence>
<name>A0A1X6P8Z5_PORUM</name>
<feature type="compositionally biased region" description="Basic and acidic residues" evidence="1">
    <location>
        <begin position="872"/>
        <end position="892"/>
    </location>
</feature>
<keyword evidence="3" id="KW-1185">Reference proteome</keyword>
<feature type="region of interest" description="Disordered" evidence="1">
    <location>
        <begin position="487"/>
        <end position="509"/>
    </location>
</feature>
<feature type="compositionally biased region" description="Acidic residues" evidence="1">
    <location>
        <begin position="858"/>
        <end position="871"/>
    </location>
</feature>